<keyword evidence="2 5" id="KW-0812">Transmembrane</keyword>
<dbReference type="GO" id="GO:0016874">
    <property type="term" value="F:ligase activity"/>
    <property type="evidence" value="ECO:0007669"/>
    <property type="project" value="UniProtKB-KW"/>
</dbReference>
<keyword evidence="4 5" id="KW-0472">Membrane</keyword>
<protein>
    <submittedName>
        <fullName evidence="7">O-antigen ligase family protein</fullName>
    </submittedName>
</protein>
<dbReference type="Pfam" id="PF04932">
    <property type="entry name" value="Wzy_C"/>
    <property type="match status" value="1"/>
</dbReference>
<feature type="transmembrane region" description="Helical" evidence="5">
    <location>
        <begin position="380"/>
        <end position="398"/>
    </location>
</feature>
<evidence type="ECO:0000259" key="6">
    <source>
        <dbReference type="Pfam" id="PF04932"/>
    </source>
</evidence>
<feature type="domain" description="O-antigen ligase-related" evidence="6">
    <location>
        <begin position="189"/>
        <end position="342"/>
    </location>
</feature>
<dbReference type="GO" id="GO:0016020">
    <property type="term" value="C:membrane"/>
    <property type="evidence" value="ECO:0007669"/>
    <property type="project" value="UniProtKB-SubCell"/>
</dbReference>
<organism evidence="7 8">
    <name type="scientific">Aquimarina algiphila</name>
    <dbReference type="NCBI Taxonomy" id="2047982"/>
    <lineage>
        <taxon>Bacteria</taxon>
        <taxon>Pseudomonadati</taxon>
        <taxon>Bacteroidota</taxon>
        <taxon>Flavobacteriia</taxon>
        <taxon>Flavobacteriales</taxon>
        <taxon>Flavobacteriaceae</taxon>
        <taxon>Aquimarina</taxon>
    </lineage>
</organism>
<feature type="transmembrane region" description="Helical" evidence="5">
    <location>
        <begin position="152"/>
        <end position="172"/>
    </location>
</feature>
<feature type="transmembrane region" description="Helical" evidence="5">
    <location>
        <begin position="78"/>
        <end position="99"/>
    </location>
</feature>
<feature type="transmembrane region" description="Helical" evidence="5">
    <location>
        <begin position="6"/>
        <end position="39"/>
    </location>
</feature>
<evidence type="ECO:0000256" key="1">
    <source>
        <dbReference type="ARBA" id="ARBA00004141"/>
    </source>
</evidence>
<dbReference type="Proteomes" id="UP000318833">
    <property type="component" value="Unassembled WGS sequence"/>
</dbReference>
<name>A0A554VG27_9FLAO</name>
<keyword evidence="8" id="KW-1185">Reference proteome</keyword>
<dbReference type="PANTHER" id="PTHR37422">
    <property type="entry name" value="TEICHURONIC ACID BIOSYNTHESIS PROTEIN TUAE"/>
    <property type="match status" value="1"/>
</dbReference>
<evidence type="ECO:0000256" key="3">
    <source>
        <dbReference type="ARBA" id="ARBA00022989"/>
    </source>
</evidence>
<dbReference type="AlphaFoldDB" id="A0A554VG27"/>
<feature type="transmembrane region" description="Helical" evidence="5">
    <location>
        <begin position="51"/>
        <end position="72"/>
    </location>
</feature>
<reference evidence="7 8" key="1">
    <citation type="submission" date="2019-07" db="EMBL/GenBank/DDBJ databases">
        <title>The draft genome sequence of Aquimarina algiphila M91.</title>
        <authorList>
            <person name="Meng X."/>
        </authorList>
    </citation>
    <scope>NUCLEOTIDE SEQUENCE [LARGE SCALE GENOMIC DNA]</scope>
    <source>
        <strain evidence="7 8">M91</strain>
    </source>
</reference>
<feature type="transmembrane region" description="Helical" evidence="5">
    <location>
        <begin position="179"/>
        <end position="200"/>
    </location>
</feature>
<feature type="transmembrane region" description="Helical" evidence="5">
    <location>
        <begin position="232"/>
        <end position="251"/>
    </location>
</feature>
<proteinExistence type="predicted"/>
<dbReference type="OrthoDB" id="1631746at2"/>
<evidence type="ECO:0000256" key="4">
    <source>
        <dbReference type="ARBA" id="ARBA00023136"/>
    </source>
</evidence>
<accession>A0A554VG27</accession>
<evidence type="ECO:0000313" key="7">
    <source>
        <dbReference type="EMBL" id="TSE06278.1"/>
    </source>
</evidence>
<dbReference type="EMBL" id="VLNR01000047">
    <property type="protein sequence ID" value="TSE06278.1"/>
    <property type="molecule type" value="Genomic_DNA"/>
</dbReference>
<evidence type="ECO:0000256" key="2">
    <source>
        <dbReference type="ARBA" id="ARBA00022692"/>
    </source>
</evidence>
<keyword evidence="7" id="KW-0436">Ligase</keyword>
<comment type="caution">
    <text evidence="7">The sequence shown here is derived from an EMBL/GenBank/DDBJ whole genome shotgun (WGS) entry which is preliminary data.</text>
</comment>
<feature type="transmembrane region" description="Helical" evidence="5">
    <location>
        <begin position="357"/>
        <end position="374"/>
    </location>
</feature>
<keyword evidence="3 5" id="KW-1133">Transmembrane helix</keyword>
<evidence type="ECO:0000313" key="8">
    <source>
        <dbReference type="Proteomes" id="UP000318833"/>
    </source>
</evidence>
<dbReference type="PANTHER" id="PTHR37422:SF17">
    <property type="entry name" value="O-ANTIGEN LIGASE"/>
    <property type="match status" value="1"/>
</dbReference>
<feature type="transmembrane region" description="Helical" evidence="5">
    <location>
        <begin position="206"/>
        <end position="225"/>
    </location>
</feature>
<evidence type="ECO:0000256" key="5">
    <source>
        <dbReference type="SAM" id="Phobius"/>
    </source>
</evidence>
<feature type="transmembrane region" description="Helical" evidence="5">
    <location>
        <begin position="327"/>
        <end position="345"/>
    </location>
</feature>
<feature type="transmembrane region" description="Helical" evidence="5">
    <location>
        <begin position="111"/>
        <end position="132"/>
    </location>
</feature>
<comment type="subcellular location">
    <subcellularLocation>
        <location evidence="1">Membrane</location>
        <topology evidence="1">Multi-pass membrane protein</topology>
    </subcellularLocation>
</comment>
<dbReference type="InterPro" id="IPR051533">
    <property type="entry name" value="WaaL-like"/>
</dbReference>
<gene>
    <name evidence="7" type="ORF">FOF46_20035</name>
</gene>
<dbReference type="InterPro" id="IPR007016">
    <property type="entry name" value="O-antigen_ligase-rel_domated"/>
</dbReference>
<sequence length="404" mass="47058">MKLDKIIYILFSVVSATIPFAFVFNVNSISIMVLAIFTLFFSIIERRGFSFIWQEGGLLILYFLFLSISILYSENAYVGFKKIGSLLAFILFPLIFMQLSKEITIKVLKSVIYSFVISNIVALFICYLFAIYTKDPLPLTKGSFYFTEIIDIHPTYFAMYLVFSFVLLIEYFNVKGKYYILKTVVKTTLLLIFVLSVFFLKSRSAILSLCVTILFYLFSFVLRFFKLRKNRSLIIYASVIAILFIIFFIRFDLIFTINDVFEKLINRNSLESLGVRFEIWKSTLYAVLESPYFGHGIGDKQIELERSYYINGFDEGIDEGYNAHNQFLESLLTGGLLLFSILFLLIRKLFIQYKKTYNKSIVVFIICLISAMSFESILVRQHGIVFFCFFFCLINKGLSWKNIN</sequence>